<reference evidence="4 5" key="1">
    <citation type="submission" date="2014-03" db="EMBL/GenBank/DDBJ databases">
        <title>The draft genome sequence of Thioclava dalianensis DLFJ1-1.</title>
        <authorList>
            <person name="Lai Q."/>
            <person name="Shao Z."/>
        </authorList>
    </citation>
    <scope>NUCLEOTIDE SEQUENCE [LARGE SCALE GENOMIC DNA]</scope>
    <source>
        <strain evidence="4 5">DLFJ1-1</strain>
    </source>
</reference>
<dbReference type="RefSeq" id="WP_038065102.1">
    <property type="nucleotide sequence ID" value="NZ_FOVB01000006.1"/>
</dbReference>
<proteinExistence type="predicted"/>
<dbReference type="CDD" id="cd04194">
    <property type="entry name" value="GT8_A4GalT_like"/>
    <property type="match status" value="1"/>
</dbReference>
<dbReference type="OrthoDB" id="5672604at2"/>
<evidence type="ECO:0000313" key="5">
    <source>
        <dbReference type="Proteomes" id="UP000027725"/>
    </source>
</evidence>
<dbReference type="STRING" id="1185766.SAMN05216224_106141"/>
<dbReference type="Proteomes" id="UP000027725">
    <property type="component" value="Unassembled WGS sequence"/>
</dbReference>
<organism evidence="4 5">
    <name type="scientific">Thioclava dalianensis</name>
    <dbReference type="NCBI Taxonomy" id="1185766"/>
    <lineage>
        <taxon>Bacteria</taxon>
        <taxon>Pseudomonadati</taxon>
        <taxon>Pseudomonadota</taxon>
        <taxon>Alphaproteobacteria</taxon>
        <taxon>Rhodobacterales</taxon>
        <taxon>Paracoccaceae</taxon>
        <taxon>Thioclava</taxon>
    </lineage>
</organism>
<keyword evidence="3" id="KW-0479">Metal-binding</keyword>
<keyword evidence="5" id="KW-1185">Reference proteome</keyword>
<dbReference type="PANTHER" id="PTHR13778:SF47">
    <property type="entry name" value="LIPOPOLYSACCHARIDE 1,3-GALACTOSYLTRANSFERASE"/>
    <property type="match status" value="1"/>
</dbReference>
<evidence type="ECO:0000256" key="1">
    <source>
        <dbReference type="ARBA" id="ARBA00022676"/>
    </source>
</evidence>
<dbReference type="GO" id="GO:0016757">
    <property type="term" value="F:glycosyltransferase activity"/>
    <property type="evidence" value="ECO:0007669"/>
    <property type="project" value="UniProtKB-KW"/>
</dbReference>
<sequence>MSTTEQITPSDSGTPPDPDCIDVICVTDANYAPHFAALAKSIEQTKGPERVRVHVILDTVEQTLADQLVASAPGLEIKTYLITEHRALALPPLLQISRATYLRLIMEEILDPALKRVIYLDIDMIVTGSLRALWLSDLEGRPCAAVCDPGMEPAVFAQRFGLSGAHPYLNAGMLLIDLEAARRTGFLTCALEHLLEGAHDFEFADQDALNLVLWGNWTALSPIWNYQRKFLYDDFPYEPGASGAGAAPRIVHFTESAKPWQAGEWHPLAWLYWKYLRMTPFAAQIMARERVGRMRLAKFWLKYRLKGGTAGGLS</sequence>
<comment type="caution">
    <text evidence="4">The sequence shown here is derived from an EMBL/GenBank/DDBJ whole genome shotgun (WGS) entry which is preliminary data.</text>
</comment>
<accession>A0A074TJ02</accession>
<dbReference type="eggNOG" id="COG1442">
    <property type="taxonomic scope" value="Bacteria"/>
</dbReference>
<evidence type="ECO:0008006" key="6">
    <source>
        <dbReference type="Google" id="ProtNLM"/>
    </source>
</evidence>
<keyword evidence="1" id="KW-0328">Glycosyltransferase</keyword>
<dbReference type="AlphaFoldDB" id="A0A074TJ02"/>
<dbReference type="InterPro" id="IPR050748">
    <property type="entry name" value="Glycosyltrans_8_dom-fam"/>
</dbReference>
<dbReference type="EMBL" id="JHEH01000008">
    <property type="protein sequence ID" value="KEP70135.1"/>
    <property type="molecule type" value="Genomic_DNA"/>
</dbReference>
<evidence type="ECO:0000256" key="2">
    <source>
        <dbReference type="ARBA" id="ARBA00022679"/>
    </source>
</evidence>
<dbReference type="InterPro" id="IPR002495">
    <property type="entry name" value="Glyco_trans_8"/>
</dbReference>
<evidence type="ECO:0000256" key="3">
    <source>
        <dbReference type="ARBA" id="ARBA00022723"/>
    </source>
</evidence>
<dbReference type="InterPro" id="IPR029044">
    <property type="entry name" value="Nucleotide-diphossugar_trans"/>
</dbReference>
<keyword evidence="2" id="KW-0808">Transferase</keyword>
<dbReference type="SUPFAM" id="SSF53448">
    <property type="entry name" value="Nucleotide-diphospho-sugar transferases"/>
    <property type="match status" value="1"/>
</dbReference>
<dbReference type="Pfam" id="PF01501">
    <property type="entry name" value="Glyco_transf_8"/>
    <property type="match status" value="1"/>
</dbReference>
<dbReference type="PANTHER" id="PTHR13778">
    <property type="entry name" value="GLYCOSYLTRANSFERASE 8 DOMAIN-CONTAINING PROTEIN"/>
    <property type="match status" value="1"/>
</dbReference>
<evidence type="ECO:0000313" key="4">
    <source>
        <dbReference type="EMBL" id="KEP70135.1"/>
    </source>
</evidence>
<dbReference type="Gene3D" id="3.90.550.10">
    <property type="entry name" value="Spore Coat Polysaccharide Biosynthesis Protein SpsA, Chain A"/>
    <property type="match status" value="1"/>
</dbReference>
<gene>
    <name evidence="4" type="ORF">DL1_20155</name>
</gene>
<protein>
    <recommendedName>
        <fullName evidence="6">Glycosyl transferase</fullName>
    </recommendedName>
</protein>
<name>A0A074TJ02_9RHOB</name>
<dbReference type="GO" id="GO:0046872">
    <property type="term" value="F:metal ion binding"/>
    <property type="evidence" value="ECO:0007669"/>
    <property type="project" value="UniProtKB-KW"/>
</dbReference>